<name>A0A6A4JIB2_APOLU</name>
<keyword evidence="2" id="KW-1185">Reference proteome</keyword>
<evidence type="ECO:0000313" key="2">
    <source>
        <dbReference type="Proteomes" id="UP000466442"/>
    </source>
</evidence>
<dbReference type="EMBL" id="WIXP02000011">
    <property type="protein sequence ID" value="KAF6202651.1"/>
    <property type="molecule type" value="Genomic_DNA"/>
</dbReference>
<sequence length="111" mass="12646">MSSIGAGESSKKQSPNHVVSTIHRHQLFLLEKISAVSKFLRFIWSDELENWIEDSATETLRTQHPRKTTRGMVVEIVKTMLFGYVTLFTTSLILTNVGNFITKYVLTADKE</sequence>
<dbReference type="Proteomes" id="UP000466442">
    <property type="component" value="Unassembled WGS sequence"/>
</dbReference>
<organism evidence="1 2">
    <name type="scientific">Apolygus lucorum</name>
    <name type="common">Small green plant bug</name>
    <name type="synonym">Lygocoris lucorum</name>
    <dbReference type="NCBI Taxonomy" id="248454"/>
    <lineage>
        <taxon>Eukaryota</taxon>
        <taxon>Metazoa</taxon>
        <taxon>Ecdysozoa</taxon>
        <taxon>Arthropoda</taxon>
        <taxon>Hexapoda</taxon>
        <taxon>Insecta</taxon>
        <taxon>Pterygota</taxon>
        <taxon>Neoptera</taxon>
        <taxon>Paraneoptera</taxon>
        <taxon>Hemiptera</taxon>
        <taxon>Heteroptera</taxon>
        <taxon>Panheteroptera</taxon>
        <taxon>Cimicomorpha</taxon>
        <taxon>Miridae</taxon>
        <taxon>Mirini</taxon>
        <taxon>Apolygus</taxon>
    </lineage>
</organism>
<proteinExistence type="predicted"/>
<accession>A0A6A4JIB2</accession>
<reference evidence="1" key="1">
    <citation type="journal article" date="2021" name="Mol. Ecol. Resour.">
        <title>Apolygus lucorum genome provides insights into omnivorousness and mesophyll feeding.</title>
        <authorList>
            <person name="Liu Y."/>
            <person name="Liu H."/>
            <person name="Wang H."/>
            <person name="Huang T."/>
            <person name="Liu B."/>
            <person name="Yang B."/>
            <person name="Yin L."/>
            <person name="Li B."/>
            <person name="Zhang Y."/>
            <person name="Zhang S."/>
            <person name="Jiang F."/>
            <person name="Zhang X."/>
            <person name="Ren Y."/>
            <person name="Wang B."/>
            <person name="Wang S."/>
            <person name="Lu Y."/>
            <person name="Wu K."/>
            <person name="Fan W."/>
            <person name="Wang G."/>
        </authorList>
    </citation>
    <scope>NUCLEOTIDE SEQUENCE</scope>
    <source>
        <strain evidence="1">12Hb</strain>
    </source>
</reference>
<evidence type="ECO:0000313" key="1">
    <source>
        <dbReference type="EMBL" id="KAF6202651.1"/>
    </source>
</evidence>
<gene>
    <name evidence="1" type="ORF">GE061_003050</name>
</gene>
<protein>
    <submittedName>
        <fullName evidence="1">Uncharacterized protein</fullName>
    </submittedName>
</protein>
<comment type="caution">
    <text evidence="1">The sequence shown here is derived from an EMBL/GenBank/DDBJ whole genome shotgun (WGS) entry which is preliminary data.</text>
</comment>
<dbReference type="AlphaFoldDB" id="A0A6A4JIB2"/>